<protein>
    <submittedName>
        <fullName evidence="1">Uncharacterized protein</fullName>
    </submittedName>
</protein>
<comment type="caution">
    <text evidence="1">The sequence shown here is derived from an EMBL/GenBank/DDBJ whole genome shotgun (WGS) entry which is preliminary data.</text>
</comment>
<gene>
    <name evidence="1" type="ORF">L3Q82_020861</name>
</gene>
<keyword evidence="2" id="KW-1185">Reference proteome</keyword>
<evidence type="ECO:0000313" key="2">
    <source>
        <dbReference type="Proteomes" id="UP000831701"/>
    </source>
</evidence>
<name>A0ACB8V8S2_9TELE</name>
<sequence length="193" mass="21605">MRRFYTQRVEGTSKLGYLFCVLTGNPWAGSGSSSGALESCAISMLFFHYRGLMKIYMDIEFRSFRELDINLSSCTSSHQSIRLLKFADDTTFIGLISGGESAYRWETDHLVTWCSQNNLELSALKTVEMTVDYRKNAAPPVPIILCVRVCEVQPAKGHSGAITESILTSSITIWYTAATTQGQNAVYHSLYRE</sequence>
<feature type="non-terminal residue" evidence="1">
    <location>
        <position position="193"/>
    </location>
</feature>
<accession>A0ACB8V8S2</accession>
<reference evidence="1" key="1">
    <citation type="submission" date="2022-04" db="EMBL/GenBank/DDBJ databases">
        <title>Jade perch genome.</title>
        <authorList>
            <person name="Chao B."/>
        </authorList>
    </citation>
    <scope>NUCLEOTIDE SEQUENCE</scope>
    <source>
        <strain evidence="1">CB-2022</strain>
    </source>
</reference>
<proteinExistence type="predicted"/>
<dbReference type="EMBL" id="CM041554">
    <property type="protein sequence ID" value="KAI3352046.1"/>
    <property type="molecule type" value="Genomic_DNA"/>
</dbReference>
<organism evidence="1 2">
    <name type="scientific">Scortum barcoo</name>
    <name type="common">barcoo grunter</name>
    <dbReference type="NCBI Taxonomy" id="214431"/>
    <lineage>
        <taxon>Eukaryota</taxon>
        <taxon>Metazoa</taxon>
        <taxon>Chordata</taxon>
        <taxon>Craniata</taxon>
        <taxon>Vertebrata</taxon>
        <taxon>Euteleostomi</taxon>
        <taxon>Actinopterygii</taxon>
        <taxon>Neopterygii</taxon>
        <taxon>Teleostei</taxon>
        <taxon>Neoteleostei</taxon>
        <taxon>Acanthomorphata</taxon>
        <taxon>Eupercaria</taxon>
        <taxon>Centrarchiformes</taxon>
        <taxon>Terapontoidei</taxon>
        <taxon>Terapontidae</taxon>
        <taxon>Scortum</taxon>
    </lineage>
</organism>
<dbReference type="Proteomes" id="UP000831701">
    <property type="component" value="Chromosome 24"/>
</dbReference>
<evidence type="ECO:0000313" key="1">
    <source>
        <dbReference type="EMBL" id="KAI3352046.1"/>
    </source>
</evidence>